<dbReference type="Pfam" id="PF05168">
    <property type="entry name" value="HEPN"/>
    <property type="match status" value="1"/>
</dbReference>
<feature type="domain" description="HEPN" evidence="2">
    <location>
        <begin position="5"/>
        <end position="43"/>
    </location>
</feature>
<comment type="caution">
    <text evidence="3">The sequence shown here is derived from an EMBL/GenBank/DDBJ whole genome shotgun (WGS) entry which is preliminary data.</text>
</comment>
<proteinExistence type="inferred from homology"/>
<dbReference type="EMBL" id="JACNJD010000384">
    <property type="protein sequence ID" value="MBC8179428.1"/>
    <property type="molecule type" value="Genomic_DNA"/>
</dbReference>
<evidence type="ECO:0000313" key="3">
    <source>
        <dbReference type="EMBL" id="MBC8179428.1"/>
    </source>
</evidence>
<dbReference type="Gene3D" id="1.20.120.330">
    <property type="entry name" value="Nucleotidyltransferases domain 2"/>
    <property type="match status" value="1"/>
</dbReference>
<comment type="similarity">
    <text evidence="1">Belongs to the UPF0332 family.</text>
</comment>
<dbReference type="PANTHER" id="PTHR36565">
    <property type="entry name" value="UPF0332 PROTEIN TM_1000"/>
    <property type="match status" value="1"/>
</dbReference>
<protein>
    <submittedName>
        <fullName evidence="3">HEPN domain-containing protein</fullName>
    </submittedName>
</protein>
<dbReference type="InterPro" id="IPR007842">
    <property type="entry name" value="HEPN_dom"/>
</dbReference>
<evidence type="ECO:0000256" key="1">
    <source>
        <dbReference type="ARBA" id="ARBA00038248"/>
    </source>
</evidence>
<evidence type="ECO:0000259" key="2">
    <source>
        <dbReference type="Pfam" id="PF05168"/>
    </source>
</evidence>
<dbReference type="InterPro" id="IPR052226">
    <property type="entry name" value="UPF0332_toxin"/>
</dbReference>
<dbReference type="PANTHER" id="PTHR36565:SF1">
    <property type="entry name" value="UPF0332 PROTEIN TM_1000"/>
    <property type="match status" value="1"/>
</dbReference>
<accession>A0A8J6N2Q2</accession>
<dbReference type="Proteomes" id="UP000650524">
    <property type="component" value="Unassembled WGS sequence"/>
</dbReference>
<sequence>MLIDGKLFRESVPKLYYTMFHILRALLFTKGLEPRSHGGVSRMQKNRTLGVVRRSLTTDP</sequence>
<evidence type="ECO:0000313" key="4">
    <source>
        <dbReference type="Proteomes" id="UP000650524"/>
    </source>
</evidence>
<dbReference type="AlphaFoldDB" id="A0A8J6N2Q2"/>
<reference evidence="3 4" key="1">
    <citation type="submission" date="2020-08" db="EMBL/GenBank/DDBJ databases">
        <title>Bridging the membrane lipid divide: bacteria of the FCB group superphylum have the potential to synthesize archaeal ether lipids.</title>
        <authorList>
            <person name="Villanueva L."/>
            <person name="Von Meijenfeldt F.A.B."/>
            <person name="Westbye A.B."/>
            <person name="Yadav S."/>
            <person name="Hopmans E.C."/>
            <person name="Dutilh B.E."/>
            <person name="Sinninghe Damste J.S."/>
        </authorList>
    </citation>
    <scope>NUCLEOTIDE SEQUENCE [LARGE SCALE GENOMIC DNA]</scope>
    <source>
        <strain evidence="3">NIOZ-UU27</strain>
    </source>
</reference>
<organism evidence="3 4">
    <name type="scientific">Candidatus Desulfacyla euxinica</name>
    <dbReference type="NCBI Taxonomy" id="2841693"/>
    <lineage>
        <taxon>Bacteria</taxon>
        <taxon>Deltaproteobacteria</taxon>
        <taxon>Candidatus Desulfacyla</taxon>
    </lineage>
</organism>
<name>A0A8J6N2Q2_9DELT</name>
<gene>
    <name evidence="3" type="ORF">H8E19_18645</name>
</gene>